<reference evidence="3" key="1">
    <citation type="journal article" date="2019" name="Int. J. Syst. Evol. Microbiol.">
        <title>The Global Catalogue of Microorganisms (GCM) 10K type strain sequencing project: providing services to taxonomists for standard genome sequencing and annotation.</title>
        <authorList>
            <consortium name="The Broad Institute Genomics Platform"/>
            <consortium name="The Broad Institute Genome Sequencing Center for Infectious Disease"/>
            <person name="Wu L."/>
            <person name="Ma J."/>
        </authorList>
    </citation>
    <scope>NUCLEOTIDE SEQUENCE [LARGE SCALE GENOMIC DNA]</scope>
    <source>
        <strain evidence="3">CCM 7043</strain>
    </source>
</reference>
<organism evidence="2 3">
    <name type="scientific">Pseudonocardia yunnanensis</name>
    <dbReference type="NCBI Taxonomy" id="58107"/>
    <lineage>
        <taxon>Bacteria</taxon>
        <taxon>Bacillati</taxon>
        <taxon>Actinomycetota</taxon>
        <taxon>Actinomycetes</taxon>
        <taxon>Pseudonocardiales</taxon>
        <taxon>Pseudonocardiaceae</taxon>
        <taxon>Pseudonocardia</taxon>
    </lineage>
</organism>
<feature type="region of interest" description="Disordered" evidence="1">
    <location>
        <begin position="1"/>
        <end position="27"/>
    </location>
</feature>
<evidence type="ECO:0000313" key="3">
    <source>
        <dbReference type="Proteomes" id="UP001597114"/>
    </source>
</evidence>
<feature type="compositionally biased region" description="Polar residues" evidence="1">
    <location>
        <begin position="95"/>
        <end position="105"/>
    </location>
</feature>
<comment type="caution">
    <text evidence="2">The sequence shown here is derived from an EMBL/GenBank/DDBJ whole genome shotgun (WGS) entry which is preliminary data.</text>
</comment>
<name>A0ABW4EV41_9PSEU</name>
<feature type="region of interest" description="Disordered" evidence="1">
    <location>
        <begin position="94"/>
        <end position="116"/>
    </location>
</feature>
<accession>A0ABW4EV41</accession>
<proteinExistence type="predicted"/>
<dbReference type="EMBL" id="JBHUCO010000015">
    <property type="protein sequence ID" value="MFD1519118.1"/>
    <property type="molecule type" value="Genomic_DNA"/>
</dbReference>
<dbReference type="Proteomes" id="UP001597114">
    <property type="component" value="Unassembled WGS sequence"/>
</dbReference>
<evidence type="ECO:0000256" key="1">
    <source>
        <dbReference type="SAM" id="MobiDB-lite"/>
    </source>
</evidence>
<protein>
    <submittedName>
        <fullName evidence="2">Uncharacterized protein</fullName>
    </submittedName>
</protein>
<evidence type="ECO:0000313" key="2">
    <source>
        <dbReference type="EMBL" id="MFD1519118.1"/>
    </source>
</evidence>
<sequence length="116" mass="12383">MSLIQQGGEGRNQIEVGATQHSRGLHERKACQPSLRSGIDQMHGIVGGFAPDHPDPAAVVPFDDQFAAALETSDAFMLRRPVAPKRWGWRRVTPTAASESRSRTALVSIGGTGPAP</sequence>
<keyword evidence="3" id="KW-1185">Reference proteome</keyword>
<gene>
    <name evidence="2" type="ORF">ACFSJD_16605</name>
</gene>